<sequence>MDGTTKPTEGLGAMTDLALAQGTGPRAWPKPLRAAFDADMTERHFHDVQFFVAMGMVLAIVTLFVDAISMPDHIVEASLNRLIFVLPLQIAALAIPRRYPHLQKVLMGVSLIAFSMVLMRGAVWPEPPIDAFLMMGTVLMLGIVVPVLPLAPIEKAIFVVCYVIGTAAAMFAYDHRIAAEAPFVAIIVLTGVSAAVLGQRLWRLQIRNFLLALQASHQMADMETANARLAELSRRDPLTDLANRRHFEDVFASHFNARPAHGEARVAAMMLDLDHFKAFNDRWGHQTGDECLRAVADVMRNCADGHGGLAARFGGEEFVMLLRVDGETQALQIAEDLRTAIERIEMVHSNTDTSVTCTTSIGVAIHEDDEAPHLGRLLAEADMALYRAKNDGRNRTQMALPGAKMGKVAVGAAA</sequence>
<dbReference type="GO" id="GO:0043709">
    <property type="term" value="P:cell adhesion involved in single-species biofilm formation"/>
    <property type="evidence" value="ECO:0007669"/>
    <property type="project" value="TreeGrafter"/>
</dbReference>
<dbReference type="InterPro" id="IPR043128">
    <property type="entry name" value="Rev_trsase/Diguanyl_cyclase"/>
</dbReference>
<dbReference type="OrthoDB" id="9812260at2"/>
<dbReference type="Pfam" id="PF00990">
    <property type="entry name" value="GGDEF"/>
    <property type="match status" value="1"/>
</dbReference>
<dbReference type="FunFam" id="3.30.70.270:FF:000001">
    <property type="entry name" value="Diguanylate cyclase domain protein"/>
    <property type="match status" value="1"/>
</dbReference>
<dbReference type="GO" id="GO:0005886">
    <property type="term" value="C:plasma membrane"/>
    <property type="evidence" value="ECO:0007669"/>
    <property type="project" value="TreeGrafter"/>
</dbReference>
<dbReference type="PANTHER" id="PTHR45138">
    <property type="entry name" value="REGULATORY COMPONENTS OF SENSORY TRANSDUCTION SYSTEM"/>
    <property type="match status" value="1"/>
</dbReference>
<comment type="catalytic activity">
    <reaction evidence="2">
        <text>2 GTP = 3',3'-c-di-GMP + 2 diphosphate</text>
        <dbReference type="Rhea" id="RHEA:24898"/>
        <dbReference type="ChEBI" id="CHEBI:33019"/>
        <dbReference type="ChEBI" id="CHEBI:37565"/>
        <dbReference type="ChEBI" id="CHEBI:58805"/>
        <dbReference type="EC" id="2.7.7.65"/>
    </reaction>
</comment>
<evidence type="ECO:0000256" key="3">
    <source>
        <dbReference type="SAM" id="Phobius"/>
    </source>
</evidence>
<dbReference type="PANTHER" id="PTHR45138:SF9">
    <property type="entry name" value="DIGUANYLATE CYCLASE DGCM-RELATED"/>
    <property type="match status" value="1"/>
</dbReference>
<dbReference type="Proteomes" id="UP000309668">
    <property type="component" value="Unassembled WGS sequence"/>
</dbReference>
<keyword evidence="6" id="KW-1185">Reference proteome</keyword>
<feature type="transmembrane region" description="Helical" evidence="3">
    <location>
        <begin position="74"/>
        <end position="93"/>
    </location>
</feature>
<dbReference type="InterPro" id="IPR029787">
    <property type="entry name" value="Nucleotide_cyclase"/>
</dbReference>
<feature type="transmembrane region" description="Helical" evidence="3">
    <location>
        <begin position="156"/>
        <end position="173"/>
    </location>
</feature>
<dbReference type="GO" id="GO:1902201">
    <property type="term" value="P:negative regulation of bacterial-type flagellum-dependent cell motility"/>
    <property type="evidence" value="ECO:0007669"/>
    <property type="project" value="TreeGrafter"/>
</dbReference>
<proteinExistence type="predicted"/>
<dbReference type="SUPFAM" id="SSF55073">
    <property type="entry name" value="Nucleotide cyclase"/>
    <property type="match status" value="1"/>
</dbReference>
<dbReference type="InterPro" id="IPR000160">
    <property type="entry name" value="GGDEF_dom"/>
</dbReference>
<dbReference type="CDD" id="cd01949">
    <property type="entry name" value="GGDEF"/>
    <property type="match status" value="1"/>
</dbReference>
<feature type="domain" description="GGDEF" evidence="4">
    <location>
        <begin position="264"/>
        <end position="401"/>
    </location>
</feature>
<name>A0A5S3P5V9_9SPHN</name>
<dbReference type="Gene3D" id="3.30.70.270">
    <property type="match status" value="1"/>
</dbReference>
<dbReference type="EMBL" id="VCAO01000003">
    <property type="protein sequence ID" value="TMM48430.1"/>
    <property type="molecule type" value="Genomic_DNA"/>
</dbReference>
<dbReference type="EC" id="2.7.7.65" evidence="1"/>
<keyword evidence="3" id="KW-1133">Transmembrane helix</keyword>
<evidence type="ECO:0000313" key="6">
    <source>
        <dbReference type="Proteomes" id="UP000309668"/>
    </source>
</evidence>
<evidence type="ECO:0000256" key="1">
    <source>
        <dbReference type="ARBA" id="ARBA00012528"/>
    </source>
</evidence>
<organism evidence="5 6">
    <name type="scientific">Qipengyuania marisflavi</name>
    <dbReference type="NCBI Taxonomy" id="2486356"/>
    <lineage>
        <taxon>Bacteria</taxon>
        <taxon>Pseudomonadati</taxon>
        <taxon>Pseudomonadota</taxon>
        <taxon>Alphaproteobacteria</taxon>
        <taxon>Sphingomonadales</taxon>
        <taxon>Erythrobacteraceae</taxon>
        <taxon>Qipengyuania</taxon>
    </lineage>
</organism>
<feature type="transmembrane region" description="Helical" evidence="3">
    <location>
        <begin position="105"/>
        <end position="123"/>
    </location>
</feature>
<evidence type="ECO:0000259" key="4">
    <source>
        <dbReference type="PROSITE" id="PS50887"/>
    </source>
</evidence>
<dbReference type="NCBIfam" id="TIGR00254">
    <property type="entry name" value="GGDEF"/>
    <property type="match status" value="1"/>
</dbReference>
<keyword evidence="3" id="KW-0472">Membrane</keyword>
<evidence type="ECO:0000313" key="5">
    <source>
        <dbReference type="EMBL" id="TMM48430.1"/>
    </source>
</evidence>
<evidence type="ECO:0000256" key="2">
    <source>
        <dbReference type="ARBA" id="ARBA00034247"/>
    </source>
</evidence>
<feature type="transmembrane region" description="Helical" evidence="3">
    <location>
        <begin position="179"/>
        <end position="198"/>
    </location>
</feature>
<reference evidence="5 6" key="1">
    <citation type="submission" date="2019-05" db="EMBL/GenBank/DDBJ databases">
        <title>Erythrobacter marisflavi sp. nov., isolated from isolated from water of an estuary environment.</title>
        <authorList>
            <person name="Yoon J.-H."/>
        </authorList>
    </citation>
    <scope>NUCLEOTIDE SEQUENCE [LARGE SCALE GENOMIC DNA]</scope>
    <source>
        <strain evidence="5 6">KEM-5</strain>
    </source>
</reference>
<dbReference type="SMART" id="SM00267">
    <property type="entry name" value="GGDEF"/>
    <property type="match status" value="1"/>
</dbReference>
<dbReference type="PROSITE" id="PS50887">
    <property type="entry name" value="GGDEF"/>
    <property type="match status" value="1"/>
</dbReference>
<keyword evidence="3" id="KW-0812">Transmembrane</keyword>
<protein>
    <recommendedName>
        <fullName evidence="1">diguanylate cyclase</fullName>
        <ecNumber evidence="1">2.7.7.65</ecNumber>
    </recommendedName>
</protein>
<feature type="transmembrane region" description="Helical" evidence="3">
    <location>
        <begin position="50"/>
        <end position="68"/>
    </location>
</feature>
<comment type="caution">
    <text evidence="5">The sequence shown here is derived from an EMBL/GenBank/DDBJ whole genome shotgun (WGS) entry which is preliminary data.</text>
</comment>
<dbReference type="InterPro" id="IPR050469">
    <property type="entry name" value="Diguanylate_Cyclase"/>
</dbReference>
<gene>
    <name evidence="5" type="ORF">FEV51_09160</name>
</gene>
<accession>A0A5S3P5V9</accession>
<dbReference type="GO" id="GO:0052621">
    <property type="term" value="F:diguanylate cyclase activity"/>
    <property type="evidence" value="ECO:0007669"/>
    <property type="project" value="UniProtKB-EC"/>
</dbReference>
<dbReference type="AlphaFoldDB" id="A0A5S3P5V9"/>
<feature type="transmembrane region" description="Helical" evidence="3">
    <location>
        <begin position="129"/>
        <end position="149"/>
    </location>
</feature>